<dbReference type="AlphaFoldDB" id="A0A0A9EWP1"/>
<reference evidence="1" key="2">
    <citation type="journal article" date="2015" name="Data Brief">
        <title>Shoot transcriptome of the giant reed, Arundo donax.</title>
        <authorList>
            <person name="Barrero R.A."/>
            <person name="Guerrero F.D."/>
            <person name="Moolhuijzen P."/>
            <person name="Goolsby J.A."/>
            <person name="Tidwell J."/>
            <person name="Bellgard S.E."/>
            <person name="Bellgard M.I."/>
        </authorList>
    </citation>
    <scope>NUCLEOTIDE SEQUENCE</scope>
    <source>
        <tissue evidence="1">Shoot tissue taken approximately 20 cm above the soil surface</tissue>
    </source>
</reference>
<proteinExistence type="predicted"/>
<dbReference type="EMBL" id="GBRH01195595">
    <property type="protein sequence ID" value="JAE02301.1"/>
    <property type="molecule type" value="Transcribed_RNA"/>
</dbReference>
<evidence type="ECO:0000313" key="1">
    <source>
        <dbReference type="EMBL" id="JAE02301.1"/>
    </source>
</evidence>
<name>A0A0A9EWP1_ARUDO</name>
<accession>A0A0A9EWP1</accession>
<organism evidence="1">
    <name type="scientific">Arundo donax</name>
    <name type="common">Giant reed</name>
    <name type="synonym">Donax arundinaceus</name>
    <dbReference type="NCBI Taxonomy" id="35708"/>
    <lineage>
        <taxon>Eukaryota</taxon>
        <taxon>Viridiplantae</taxon>
        <taxon>Streptophyta</taxon>
        <taxon>Embryophyta</taxon>
        <taxon>Tracheophyta</taxon>
        <taxon>Spermatophyta</taxon>
        <taxon>Magnoliopsida</taxon>
        <taxon>Liliopsida</taxon>
        <taxon>Poales</taxon>
        <taxon>Poaceae</taxon>
        <taxon>PACMAD clade</taxon>
        <taxon>Arundinoideae</taxon>
        <taxon>Arundineae</taxon>
        <taxon>Arundo</taxon>
    </lineage>
</organism>
<sequence>MVLLESISCYEHKLSLILTMDALQGNTWP</sequence>
<protein>
    <submittedName>
        <fullName evidence="1">Uncharacterized protein</fullName>
    </submittedName>
</protein>
<reference evidence="1" key="1">
    <citation type="submission" date="2014-09" db="EMBL/GenBank/DDBJ databases">
        <authorList>
            <person name="Magalhaes I.L.F."/>
            <person name="Oliveira U."/>
            <person name="Santos F.R."/>
            <person name="Vidigal T.H.D.A."/>
            <person name="Brescovit A.D."/>
            <person name="Santos A.J."/>
        </authorList>
    </citation>
    <scope>NUCLEOTIDE SEQUENCE</scope>
    <source>
        <tissue evidence="1">Shoot tissue taken approximately 20 cm above the soil surface</tissue>
    </source>
</reference>